<sequence length="227" mass="26466">MKEDFFKFPSTPHLALLDEVEIRGDKVMSEVERKDFLRHKLVVEEKVDGANLGVSFDSSGNIRSQNRGSYLHFPSTGQWKKLPEWLAPRIDALFEQLTDRYILFGEWCYAQHSVVYNRLPDWFLGFDIYDKITLRFLSCTRRDEIFRAIGIFQVPRVDCGRFMLEELTGLLASSQVGDQPAEGLYLRFDQDGWLEQRAKLVRPAFIQSVEQHWTRSALKTNQLKLEG</sequence>
<evidence type="ECO:0000313" key="3">
    <source>
        <dbReference type="Proteomes" id="UP000019141"/>
    </source>
</evidence>
<dbReference type="Pfam" id="PF09414">
    <property type="entry name" value="RNA_ligase"/>
    <property type="match status" value="1"/>
</dbReference>
<dbReference type="Proteomes" id="UP000019141">
    <property type="component" value="Unassembled WGS sequence"/>
</dbReference>
<keyword evidence="2" id="KW-0436">Ligase</keyword>
<dbReference type="HOGENOM" id="CLU_081554_0_0_7"/>
<protein>
    <submittedName>
        <fullName evidence="2">DNA ligase</fullName>
    </submittedName>
</protein>
<evidence type="ECO:0000259" key="1">
    <source>
        <dbReference type="Pfam" id="PF09414"/>
    </source>
</evidence>
<dbReference type="PANTHER" id="PTHR43883:SF1">
    <property type="entry name" value="GLUCONOKINASE"/>
    <property type="match status" value="1"/>
</dbReference>
<accession>W4L6B3</accession>
<dbReference type="InterPro" id="IPR021122">
    <property type="entry name" value="RNA_ligase_dom_REL/Rnl2"/>
</dbReference>
<dbReference type="SUPFAM" id="SSF56091">
    <property type="entry name" value="DNA ligase/mRNA capping enzyme, catalytic domain"/>
    <property type="match status" value="1"/>
</dbReference>
<dbReference type="AlphaFoldDB" id="W4L6B3"/>
<reference evidence="2 3" key="1">
    <citation type="journal article" date="2014" name="Nature">
        <title>An environmental bacterial taxon with a large and distinct metabolic repertoire.</title>
        <authorList>
            <person name="Wilson M.C."/>
            <person name="Mori T."/>
            <person name="Ruckert C."/>
            <person name="Uria A.R."/>
            <person name="Helf M.J."/>
            <person name="Takada K."/>
            <person name="Gernert C."/>
            <person name="Steffens U.A."/>
            <person name="Heycke N."/>
            <person name="Schmitt S."/>
            <person name="Rinke C."/>
            <person name="Helfrich E.J."/>
            <person name="Brachmann A.O."/>
            <person name="Gurgui C."/>
            <person name="Wakimoto T."/>
            <person name="Kracht M."/>
            <person name="Crusemann M."/>
            <person name="Hentschel U."/>
            <person name="Abe I."/>
            <person name="Matsunaga S."/>
            <person name="Kalinowski J."/>
            <person name="Takeyama H."/>
            <person name="Piel J."/>
        </authorList>
    </citation>
    <scope>NUCLEOTIDE SEQUENCE [LARGE SCALE GENOMIC DNA]</scope>
    <source>
        <strain evidence="3">TSY1</strain>
    </source>
</reference>
<organism evidence="2 3">
    <name type="scientific">Entotheonella factor</name>
    <dbReference type="NCBI Taxonomy" id="1429438"/>
    <lineage>
        <taxon>Bacteria</taxon>
        <taxon>Pseudomonadati</taxon>
        <taxon>Nitrospinota/Tectimicrobiota group</taxon>
        <taxon>Candidatus Tectimicrobiota</taxon>
        <taxon>Candidatus Entotheonellia</taxon>
        <taxon>Candidatus Entotheonellales</taxon>
        <taxon>Candidatus Entotheonellaceae</taxon>
        <taxon>Candidatus Entotheonella</taxon>
    </lineage>
</organism>
<dbReference type="Gene3D" id="3.30.470.30">
    <property type="entry name" value="DNA ligase/mRNA capping enzyme"/>
    <property type="match status" value="1"/>
</dbReference>
<dbReference type="PANTHER" id="PTHR43883">
    <property type="entry name" value="SLR0207 PROTEIN"/>
    <property type="match status" value="1"/>
</dbReference>
<gene>
    <name evidence="2" type="ORF">ETSY1_38535</name>
</gene>
<comment type="caution">
    <text evidence="2">The sequence shown here is derived from an EMBL/GenBank/DDBJ whole genome shotgun (WGS) entry which is preliminary data.</text>
</comment>
<keyword evidence="3" id="KW-1185">Reference proteome</keyword>
<evidence type="ECO:0000313" key="2">
    <source>
        <dbReference type="EMBL" id="ETW93592.1"/>
    </source>
</evidence>
<dbReference type="InterPro" id="IPR052732">
    <property type="entry name" value="Cell-binding_unc_protein"/>
</dbReference>
<dbReference type="GO" id="GO:0016874">
    <property type="term" value="F:ligase activity"/>
    <property type="evidence" value="ECO:0007669"/>
    <property type="project" value="UniProtKB-KW"/>
</dbReference>
<proteinExistence type="predicted"/>
<dbReference type="EMBL" id="AZHW01001207">
    <property type="protein sequence ID" value="ETW93592.1"/>
    <property type="molecule type" value="Genomic_DNA"/>
</dbReference>
<feature type="domain" description="RNA ligase" evidence="1">
    <location>
        <begin position="40"/>
        <end position="200"/>
    </location>
</feature>
<name>W4L6B3_ENTF1</name>